<feature type="domain" description="Histidine kinase" evidence="11">
    <location>
        <begin position="215"/>
        <end position="419"/>
    </location>
</feature>
<dbReference type="Proteomes" id="UP000037600">
    <property type="component" value="Unassembled WGS sequence"/>
</dbReference>
<organism evidence="13 14">
    <name type="scientific">Catenovulum maritimum</name>
    <dbReference type="NCBI Taxonomy" id="1513271"/>
    <lineage>
        <taxon>Bacteria</taxon>
        <taxon>Pseudomonadati</taxon>
        <taxon>Pseudomonadota</taxon>
        <taxon>Gammaproteobacteria</taxon>
        <taxon>Alteromonadales</taxon>
        <taxon>Alteromonadaceae</taxon>
        <taxon>Catenovulum</taxon>
    </lineage>
</organism>
<name>A0A0J8GW39_9ALTE</name>
<dbReference type="SMART" id="SM00388">
    <property type="entry name" value="HisKA"/>
    <property type="match status" value="1"/>
</dbReference>
<dbReference type="SUPFAM" id="SSF47384">
    <property type="entry name" value="Homodimeric domain of signal transducing histidine kinase"/>
    <property type="match status" value="1"/>
</dbReference>
<evidence type="ECO:0000256" key="7">
    <source>
        <dbReference type="ARBA" id="ARBA00022741"/>
    </source>
</evidence>
<dbReference type="PROSITE" id="PS50109">
    <property type="entry name" value="HIS_KIN"/>
    <property type="match status" value="1"/>
</dbReference>
<dbReference type="Pfam" id="PF02518">
    <property type="entry name" value="HATPase_c"/>
    <property type="match status" value="1"/>
</dbReference>
<dbReference type="GO" id="GO:0005886">
    <property type="term" value="C:plasma membrane"/>
    <property type="evidence" value="ECO:0007669"/>
    <property type="project" value="UniProtKB-SubCell"/>
</dbReference>
<dbReference type="InterPro" id="IPR003660">
    <property type="entry name" value="HAMP_dom"/>
</dbReference>
<dbReference type="STRING" id="1513271.XM47_11855"/>
<dbReference type="PANTHER" id="PTHR44936:SF10">
    <property type="entry name" value="SENSOR PROTEIN RSTB"/>
    <property type="match status" value="1"/>
</dbReference>
<dbReference type="Gene3D" id="3.30.565.10">
    <property type="entry name" value="Histidine kinase-like ATPase, C-terminal domain"/>
    <property type="match status" value="1"/>
</dbReference>
<proteinExistence type="predicted"/>
<dbReference type="CDD" id="cd00082">
    <property type="entry name" value="HisKA"/>
    <property type="match status" value="1"/>
</dbReference>
<keyword evidence="4" id="KW-1003">Cell membrane</keyword>
<dbReference type="InterPro" id="IPR036890">
    <property type="entry name" value="HATPase_C_sf"/>
</dbReference>
<keyword evidence="7" id="KW-0547">Nucleotide-binding</keyword>
<protein>
    <recommendedName>
        <fullName evidence="3">histidine kinase</fullName>
        <ecNumber evidence="3">2.7.13.3</ecNumber>
    </recommendedName>
</protein>
<dbReference type="EC" id="2.7.13.3" evidence="3"/>
<comment type="subcellular location">
    <subcellularLocation>
        <location evidence="2">Cell membrane</location>
        <topology evidence="2">Multi-pass membrane protein</topology>
    </subcellularLocation>
</comment>
<evidence type="ECO:0000256" key="9">
    <source>
        <dbReference type="ARBA" id="ARBA00022840"/>
    </source>
</evidence>
<dbReference type="Gene3D" id="1.10.287.130">
    <property type="match status" value="1"/>
</dbReference>
<evidence type="ECO:0000256" key="1">
    <source>
        <dbReference type="ARBA" id="ARBA00000085"/>
    </source>
</evidence>
<dbReference type="SMART" id="SM00387">
    <property type="entry name" value="HATPase_c"/>
    <property type="match status" value="1"/>
</dbReference>
<comment type="caution">
    <text evidence="13">The sequence shown here is derived from an EMBL/GenBank/DDBJ whole genome shotgun (WGS) entry which is preliminary data.</text>
</comment>
<dbReference type="InterPro" id="IPR003594">
    <property type="entry name" value="HATPase_dom"/>
</dbReference>
<feature type="transmembrane region" description="Helical" evidence="10">
    <location>
        <begin position="140"/>
        <end position="158"/>
    </location>
</feature>
<accession>A0A0J8GW39</accession>
<evidence type="ECO:0000259" key="12">
    <source>
        <dbReference type="PROSITE" id="PS50885"/>
    </source>
</evidence>
<evidence type="ECO:0000313" key="13">
    <source>
        <dbReference type="EMBL" id="KMT64898.1"/>
    </source>
</evidence>
<evidence type="ECO:0000256" key="6">
    <source>
        <dbReference type="ARBA" id="ARBA00022679"/>
    </source>
</evidence>
<dbReference type="EMBL" id="LAZL01000018">
    <property type="protein sequence ID" value="KMT64898.1"/>
    <property type="molecule type" value="Genomic_DNA"/>
</dbReference>
<comment type="catalytic activity">
    <reaction evidence="1">
        <text>ATP + protein L-histidine = ADP + protein N-phospho-L-histidine.</text>
        <dbReference type="EC" id="2.7.13.3"/>
    </reaction>
</comment>
<evidence type="ECO:0000256" key="10">
    <source>
        <dbReference type="SAM" id="Phobius"/>
    </source>
</evidence>
<keyword evidence="14" id="KW-1185">Reference proteome</keyword>
<keyword evidence="10" id="KW-0472">Membrane</keyword>
<dbReference type="RefSeq" id="WP_048692740.1">
    <property type="nucleotide sequence ID" value="NZ_KQ130492.1"/>
</dbReference>
<gene>
    <name evidence="13" type="ORF">XM47_11855</name>
</gene>
<dbReference type="InterPro" id="IPR003661">
    <property type="entry name" value="HisK_dim/P_dom"/>
</dbReference>
<dbReference type="PANTHER" id="PTHR44936">
    <property type="entry name" value="SENSOR PROTEIN CREC"/>
    <property type="match status" value="1"/>
</dbReference>
<dbReference type="AlphaFoldDB" id="A0A0J8GW39"/>
<dbReference type="GO" id="GO:0000155">
    <property type="term" value="F:phosphorelay sensor kinase activity"/>
    <property type="evidence" value="ECO:0007669"/>
    <property type="project" value="InterPro"/>
</dbReference>
<keyword evidence="6" id="KW-0808">Transferase</keyword>
<dbReference type="GO" id="GO:0005524">
    <property type="term" value="F:ATP binding"/>
    <property type="evidence" value="ECO:0007669"/>
    <property type="project" value="UniProtKB-KW"/>
</dbReference>
<dbReference type="SUPFAM" id="SSF55874">
    <property type="entry name" value="ATPase domain of HSP90 chaperone/DNA topoisomerase II/histidine kinase"/>
    <property type="match status" value="1"/>
</dbReference>
<dbReference type="InterPro" id="IPR005467">
    <property type="entry name" value="His_kinase_dom"/>
</dbReference>
<keyword evidence="8" id="KW-0418">Kinase</keyword>
<sequence>MTRLFISLYLLIIAGLLSIGWLGEQVWQAYQPKQDNRLALIKGYTALLPDLLQHAIVQGNDEALTDKLLEIETKLQIQLQVIANDKIQLNFPDHQEAIISYTDDNQMMIYQSWPAHHSLIQLGPIKLEQDKSHLKSAFQVFSYLLLAFFIAAWTWPLWRDLRKLQSSAQYFSQGEFDYKNDIHQQSVIKPISNSFEAMAAQIKSLLAEQKLLVNSVSHDLRTPISRLKFGLALLPESSQAALPEIKQDISDLENLIDELLSYARLEQDSKQLNLEMVNVSELLLNQVEKLTKTTALKLNTDQVKESNWLCDGHLIERVIQNLLTNAIRFAREQVQLSVSSNKAYLVIVIEDDGIGVESKDYQTVFKAFSRLDNNHKKSSGFGLGLAIVEKICVWHQGYCELAKSDLGGAKFSVYIPKQSIN</sequence>
<dbReference type="PRINTS" id="PR00344">
    <property type="entry name" value="BCTRLSENSOR"/>
</dbReference>
<evidence type="ECO:0000256" key="3">
    <source>
        <dbReference type="ARBA" id="ARBA00012438"/>
    </source>
</evidence>
<evidence type="ECO:0000256" key="4">
    <source>
        <dbReference type="ARBA" id="ARBA00022475"/>
    </source>
</evidence>
<dbReference type="InterPro" id="IPR004358">
    <property type="entry name" value="Sig_transdc_His_kin-like_C"/>
</dbReference>
<reference evidence="13 14" key="1">
    <citation type="submission" date="2015-04" db="EMBL/GenBank/DDBJ databases">
        <title>Draft Genome Sequence of the Novel Agar-Digesting Marine Bacterium Q1.</title>
        <authorList>
            <person name="Li Y."/>
            <person name="Li D."/>
            <person name="Chen G."/>
            <person name="Du Z."/>
        </authorList>
    </citation>
    <scope>NUCLEOTIDE SEQUENCE [LARGE SCALE GENOMIC DNA]</scope>
    <source>
        <strain evidence="13 14">Q1</strain>
    </source>
</reference>
<keyword evidence="5" id="KW-0597">Phosphoprotein</keyword>
<dbReference type="Pfam" id="PF00512">
    <property type="entry name" value="HisKA"/>
    <property type="match status" value="1"/>
</dbReference>
<dbReference type="OrthoDB" id="9804645at2"/>
<dbReference type="InterPro" id="IPR050980">
    <property type="entry name" value="2C_sensor_his_kinase"/>
</dbReference>
<keyword evidence="10" id="KW-0812">Transmembrane</keyword>
<evidence type="ECO:0000313" key="14">
    <source>
        <dbReference type="Proteomes" id="UP000037600"/>
    </source>
</evidence>
<dbReference type="InterPro" id="IPR036097">
    <property type="entry name" value="HisK_dim/P_sf"/>
</dbReference>
<dbReference type="PROSITE" id="PS50885">
    <property type="entry name" value="HAMP"/>
    <property type="match status" value="1"/>
</dbReference>
<evidence type="ECO:0000259" key="11">
    <source>
        <dbReference type="PROSITE" id="PS50109"/>
    </source>
</evidence>
<feature type="transmembrane region" description="Helical" evidence="10">
    <location>
        <begin position="6"/>
        <end position="23"/>
    </location>
</feature>
<evidence type="ECO:0000256" key="5">
    <source>
        <dbReference type="ARBA" id="ARBA00022553"/>
    </source>
</evidence>
<keyword evidence="10" id="KW-1133">Transmembrane helix</keyword>
<feature type="domain" description="HAMP" evidence="12">
    <location>
        <begin position="155"/>
        <end position="207"/>
    </location>
</feature>
<evidence type="ECO:0000256" key="2">
    <source>
        <dbReference type="ARBA" id="ARBA00004651"/>
    </source>
</evidence>
<evidence type="ECO:0000256" key="8">
    <source>
        <dbReference type="ARBA" id="ARBA00022777"/>
    </source>
</evidence>
<keyword evidence="9" id="KW-0067">ATP-binding</keyword>